<feature type="compositionally biased region" description="Polar residues" evidence="6">
    <location>
        <begin position="48"/>
        <end position="67"/>
    </location>
</feature>
<reference evidence="8 9" key="1">
    <citation type="submission" date="2020-02" db="EMBL/GenBank/DDBJ databases">
        <authorList>
            <person name="Ferguson B K."/>
        </authorList>
    </citation>
    <scope>NUCLEOTIDE SEQUENCE [LARGE SCALE GENOMIC DNA]</scope>
</reference>
<feature type="domain" description="C2H2-type" evidence="7">
    <location>
        <begin position="572"/>
        <end position="601"/>
    </location>
</feature>
<evidence type="ECO:0000256" key="4">
    <source>
        <dbReference type="ARBA" id="ARBA00022833"/>
    </source>
</evidence>
<feature type="domain" description="C2H2-type" evidence="7">
    <location>
        <begin position="355"/>
        <end position="384"/>
    </location>
</feature>
<dbReference type="EMBL" id="CADCXU010030613">
    <property type="protein sequence ID" value="CAB0016849.1"/>
    <property type="molecule type" value="Genomic_DNA"/>
</dbReference>
<feature type="compositionally biased region" description="Basic and acidic residues" evidence="6">
    <location>
        <begin position="466"/>
        <end position="477"/>
    </location>
</feature>
<accession>A0A6H5HQC8</accession>
<keyword evidence="1" id="KW-0479">Metal-binding</keyword>
<dbReference type="InterPro" id="IPR036236">
    <property type="entry name" value="Znf_C2H2_sf"/>
</dbReference>
<dbReference type="AlphaFoldDB" id="A0A6H5HQC8"/>
<dbReference type="GO" id="GO:0043565">
    <property type="term" value="F:sequence-specific DNA binding"/>
    <property type="evidence" value="ECO:0007669"/>
    <property type="project" value="TreeGrafter"/>
</dbReference>
<feature type="domain" description="C2H2-type" evidence="7">
    <location>
        <begin position="768"/>
        <end position="795"/>
    </location>
</feature>
<evidence type="ECO:0000256" key="1">
    <source>
        <dbReference type="ARBA" id="ARBA00022723"/>
    </source>
</evidence>
<proteinExistence type="predicted"/>
<dbReference type="GO" id="GO:0005634">
    <property type="term" value="C:nucleus"/>
    <property type="evidence" value="ECO:0007669"/>
    <property type="project" value="TreeGrafter"/>
</dbReference>
<dbReference type="Gene3D" id="3.30.160.60">
    <property type="entry name" value="Classic Zinc Finger"/>
    <property type="match status" value="4"/>
</dbReference>
<feature type="compositionally biased region" description="Basic residues" evidence="6">
    <location>
        <begin position="109"/>
        <end position="119"/>
    </location>
</feature>
<dbReference type="PANTHER" id="PTHR24408">
    <property type="entry name" value="ZINC FINGER PROTEIN"/>
    <property type="match status" value="1"/>
</dbReference>
<feature type="region of interest" description="Disordered" evidence="6">
    <location>
        <begin position="391"/>
        <end position="426"/>
    </location>
</feature>
<feature type="domain" description="C2H2-type" evidence="7">
    <location>
        <begin position="624"/>
        <end position="651"/>
    </location>
</feature>
<dbReference type="SUPFAM" id="SSF57667">
    <property type="entry name" value="beta-beta-alpha zinc fingers"/>
    <property type="match status" value="3"/>
</dbReference>
<feature type="region of interest" description="Disordered" evidence="6">
    <location>
        <begin position="32"/>
        <end position="75"/>
    </location>
</feature>
<keyword evidence="9" id="KW-1185">Reference proteome</keyword>
<evidence type="ECO:0000313" key="8">
    <source>
        <dbReference type="EMBL" id="CAB0016849.1"/>
    </source>
</evidence>
<evidence type="ECO:0000256" key="3">
    <source>
        <dbReference type="ARBA" id="ARBA00022771"/>
    </source>
</evidence>
<protein>
    <recommendedName>
        <fullName evidence="7">C2H2-type domain-containing protein</fullName>
    </recommendedName>
</protein>
<feature type="compositionally biased region" description="Basic and acidic residues" evidence="6">
    <location>
        <begin position="391"/>
        <end position="419"/>
    </location>
</feature>
<organism evidence="8 9">
    <name type="scientific">Nesidiocoris tenuis</name>
    <dbReference type="NCBI Taxonomy" id="355587"/>
    <lineage>
        <taxon>Eukaryota</taxon>
        <taxon>Metazoa</taxon>
        <taxon>Ecdysozoa</taxon>
        <taxon>Arthropoda</taxon>
        <taxon>Hexapoda</taxon>
        <taxon>Insecta</taxon>
        <taxon>Pterygota</taxon>
        <taxon>Neoptera</taxon>
        <taxon>Paraneoptera</taxon>
        <taxon>Hemiptera</taxon>
        <taxon>Heteroptera</taxon>
        <taxon>Panheteroptera</taxon>
        <taxon>Cimicomorpha</taxon>
        <taxon>Miridae</taxon>
        <taxon>Dicyphina</taxon>
        <taxon>Nesidiocoris</taxon>
    </lineage>
</organism>
<feature type="domain" description="C2H2-type" evidence="7">
    <location>
        <begin position="697"/>
        <end position="724"/>
    </location>
</feature>
<gene>
    <name evidence="8" type="ORF">NTEN_LOCUS20976</name>
</gene>
<dbReference type="PANTHER" id="PTHR24408:SF58">
    <property type="entry name" value="TRANSCRIPTION FACTOR (TFIIIA), PUTATIVE (AFU_ORTHOLOGUE AFUA_1G05150)-RELATED"/>
    <property type="match status" value="1"/>
</dbReference>
<dbReference type="PROSITE" id="PS50157">
    <property type="entry name" value="ZINC_FINGER_C2H2_2"/>
    <property type="match status" value="7"/>
</dbReference>
<dbReference type="GO" id="GO:0008270">
    <property type="term" value="F:zinc ion binding"/>
    <property type="evidence" value="ECO:0007669"/>
    <property type="project" value="UniProtKB-KW"/>
</dbReference>
<evidence type="ECO:0000313" key="9">
    <source>
        <dbReference type="Proteomes" id="UP000479000"/>
    </source>
</evidence>
<name>A0A6H5HQC8_9HEMI</name>
<keyword evidence="4" id="KW-0862">Zinc</keyword>
<dbReference type="GO" id="GO:0000981">
    <property type="term" value="F:DNA-binding transcription factor activity, RNA polymerase II-specific"/>
    <property type="evidence" value="ECO:0007669"/>
    <property type="project" value="TreeGrafter"/>
</dbReference>
<dbReference type="OrthoDB" id="8186305at2759"/>
<evidence type="ECO:0000259" key="7">
    <source>
        <dbReference type="PROSITE" id="PS50157"/>
    </source>
</evidence>
<evidence type="ECO:0000256" key="5">
    <source>
        <dbReference type="PROSITE-ProRule" id="PRU00042"/>
    </source>
</evidence>
<dbReference type="Proteomes" id="UP000479000">
    <property type="component" value="Unassembled WGS sequence"/>
</dbReference>
<feature type="region of interest" description="Disordered" evidence="6">
    <location>
        <begin position="466"/>
        <end position="487"/>
    </location>
</feature>
<dbReference type="Pfam" id="PF00096">
    <property type="entry name" value="zf-C2H2"/>
    <property type="match status" value="2"/>
</dbReference>
<dbReference type="SMART" id="SM00355">
    <property type="entry name" value="ZnF_C2H2"/>
    <property type="match status" value="11"/>
</dbReference>
<feature type="domain" description="C2H2-type" evidence="7">
    <location>
        <begin position="501"/>
        <end position="530"/>
    </location>
</feature>
<keyword evidence="3 5" id="KW-0863">Zinc-finger</keyword>
<feature type="region of interest" description="Disordered" evidence="6">
    <location>
        <begin position="106"/>
        <end position="129"/>
    </location>
</feature>
<evidence type="ECO:0000256" key="6">
    <source>
        <dbReference type="SAM" id="MobiDB-lite"/>
    </source>
</evidence>
<feature type="domain" description="C2H2-type" evidence="7">
    <location>
        <begin position="434"/>
        <end position="462"/>
    </location>
</feature>
<evidence type="ECO:0000256" key="2">
    <source>
        <dbReference type="ARBA" id="ARBA00022737"/>
    </source>
</evidence>
<sequence>MARSGNESETPGRVQNDVDKLLIPLCGLHRQCPSSAPAPPNKTKPPTTMVSESVTITPVKNPNSDSNKSIKKEATDDSSGSAQFFWCPFCSYCALLRQNLMIHMDPGRSVKHKKRKKEKSKTPEKESKKFKIPKILSPHKPDVITKSSPTRFDSRRENPSLLKVGENIPEKVLQAKQFDALQTRTEPNPNSKGSGLTEEKVQAETIRCPFCRSENFLSKESLKQHILQGCATEDLTHHQAKEVKSTLSGDQFSRPNAVSVNKVNKEAMKGSLPTCVASKTKEKDVVKDSSRESSAPVQALSKAVQEPKDSVFIPAKDAPKESLVKEPSKLPSVHPIEESIPKQKISPAPNTHVNLVCPFCSKSFAKKELLKKHTKYECGIGKRNALGTKDIKHFDEKGNKQIDASDPRSSEIPPIREPHASTTVADSEPNLDNFACSFCSKTFNKSELVKRHMRYECLLEKKGNDEASKEVTKKAEEQSVDDQTEASPSFSELNEAQEEIFACSFCPSTFKRKELLKRHARYECGLDKQPSNPLQDTKLLENMPKKPSISSLDRIPRKPVTKKVTVVIEGNFSCSVCNQVFNKRELLKRHKKYYCSAASKPEPVQTDAGPSSSTSVTSSEPEIFACSYCPKTFKKKGMLRAHKRYECELKPKRSKDAIEANDDGSLPGAIPPITSAVLPASMAPSSANIYQSEPEVFTCTQCMKSFDKKEILNRHTRYECRSEPMATDETSCTHCPFKASDKQALKTHISVKHYVPWKIYFPDLQTPYFCFRCPKRYKYKQALVRHLKYECGVEPQFKCPFCEKRSKHMANLRAHVVARHENMLNAKDQQLLFQE</sequence>
<feature type="compositionally biased region" description="Basic and acidic residues" evidence="6">
    <location>
        <begin position="120"/>
        <end position="129"/>
    </location>
</feature>
<dbReference type="InterPro" id="IPR013087">
    <property type="entry name" value="Znf_C2H2_type"/>
</dbReference>
<keyword evidence="2" id="KW-0677">Repeat</keyword>